<feature type="region of interest" description="Disordered" evidence="10">
    <location>
        <begin position="1"/>
        <end position="25"/>
    </location>
</feature>
<keyword evidence="7" id="KW-0650">Protein phosphatase inhibitor</keyword>
<comment type="function">
    <text evidence="1">Inhibitor of protein-phosphatase 1.</text>
</comment>
<evidence type="ECO:0000256" key="4">
    <source>
        <dbReference type="ARBA" id="ARBA00020090"/>
    </source>
</evidence>
<protein>
    <recommendedName>
        <fullName evidence="4">Protein phosphatase 1 regulatory subunit 1B</fullName>
    </recommendedName>
    <alternativeName>
        <fullName evidence="8">DARPP-32</fullName>
    </alternativeName>
    <alternativeName>
        <fullName evidence="9">Dopamine- and cAMP-regulated neuronal phosphoprotein</fullName>
    </alternativeName>
</protein>
<keyword evidence="12" id="KW-1185">Reference proteome</keyword>
<evidence type="ECO:0000256" key="3">
    <source>
        <dbReference type="ARBA" id="ARBA00007775"/>
    </source>
</evidence>
<keyword evidence="5" id="KW-0963">Cytoplasm</keyword>
<proteinExistence type="inferred from homology"/>
<reference evidence="11 12" key="1">
    <citation type="submission" date="2023-05" db="EMBL/GenBank/DDBJ databases">
        <title>B98-5 Cell Line De Novo Hybrid Assembly: An Optical Mapping Approach.</title>
        <authorList>
            <person name="Kananen K."/>
            <person name="Auerbach J.A."/>
            <person name="Kautto E."/>
            <person name="Blachly J.S."/>
        </authorList>
    </citation>
    <scope>NUCLEOTIDE SEQUENCE [LARGE SCALE GENOMIC DNA]</scope>
    <source>
        <strain evidence="11">B95-8</strain>
        <tissue evidence="11">Cell line</tissue>
    </source>
</reference>
<evidence type="ECO:0000256" key="5">
    <source>
        <dbReference type="ARBA" id="ARBA00022490"/>
    </source>
</evidence>
<sequence>MDPKDRKKIQFSVPAPPSQLDPRQVEMRPRHTLQGFSAGRAWGWGRKETRALLRPGQGAGPRVKFAGDSCNFFPRPQSRSRGHRVPRSRFQPAREWG</sequence>
<dbReference type="PANTHER" id="PTHR15417">
    <property type="entry name" value="PROTEIN PHOSPHATASE INHIBITOR AND DOPAMINE- AND CAMP-REGULATED NEURONAL PHOSPHOPROTEIN"/>
    <property type="match status" value="1"/>
</dbReference>
<evidence type="ECO:0000256" key="10">
    <source>
        <dbReference type="SAM" id="MobiDB-lite"/>
    </source>
</evidence>
<dbReference type="EMBL" id="JASSZA010000005">
    <property type="protein sequence ID" value="KAK2111830.1"/>
    <property type="molecule type" value="Genomic_DNA"/>
</dbReference>
<evidence type="ECO:0000256" key="9">
    <source>
        <dbReference type="ARBA" id="ARBA00030254"/>
    </source>
</evidence>
<name>A0ABQ9VR17_SAGOE</name>
<dbReference type="InterPro" id="IPR008466">
    <property type="entry name" value="PPP1R1A/B/C"/>
</dbReference>
<gene>
    <name evidence="11" type="ORF">P7K49_011576</name>
</gene>
<evidence type="ECO:0000313" key="12">
    <source>
        <dbReference type="Proteomes" id="UP001266305"/>
    </source>
</evidence>
<organism evidence="11 12">
    <name type="scientific">Saguinus oedipus</name>
    <name type="common">Cotton-top tamarin</name>
    <name type="synonym">Oedipomidas oedipus</name>
    <dbReference type="NCBI Taxonomy" id="9490"/>
    <lineage>
        <taxon>Eukaryota</taxon>
        <taxon>Metazoa</taxon>
        <taxon>Chordata</taxon>
        <taxon>Craniata</taxon>
        <taxon>Vertebrata</taxon>
        <taxon>Euteleostomi</taxon>
        <taxon>Mammalia</taxon>
        <taxon>Eutheria</taxon>
        <taxon>Euarchontoglires</taxon>
        <taxon>Primates</taxon>
        <taxon>Haplorrhini</taxon>
        <taxon>Platyrrhini</taxon>
        <taxon>Cebidae</taxon>
        <taxon>Callitrichinae</taxon>
        <taxon>Saguinus</taxon>
    </lineage>
</organism>
<feature type="region of interest" description="Disordered" evidence="10">
    <location>
        <begin position="54"/>
        <end position="97"/>
    </location>
</feature>
<evidence type="ECO:0000256" key="8">
    <source>
        <dbReference type="ARBA" id="ARBA00029874"/>
    </source>
</evidence>
<evidence type="ECO:0000256" key="7">
    <source>
        <dbReference type="ARBA" id="ARBA00023272"/>
    </source>
</evidence>
<keyword evidence="6" id="KW-0597">Phosphoprotein</keyword>
<evidence type="ECO:0000256" key="6">
    <source>
        <dbReference type="ARBA" id="ARBA00022553"/>
    </source>
</evidence>
<accession>A0ABQ9VR17</accession>
<comment type="similarity">
    <text evidence="3">Belongs to the protein phosphatase inhibitor 1 family.</text>
</comment>
<feature type="compositionally biased region" description="Basic residues" evidence="10">
    <location>
        <begin position="78"/>
        <end position="87"/>
    </location>
</feature>
<evidence type="ECO:0000256" key="2">
    <source>
        <dbReference type="ARBA" id="ARBA00004496"/>
    </source>
</evidence>
<dbReference type="Pfam" id="PF05395">
    <property type="entry name" value="DARPP-32"/>
    <property type="match status" value="1"/>
</dbReference>
<evidence type="ECO:0000256" key="1">
    <source>
        <dbReference type="ARBA" id="ARBA00002900"/>
    </source>
</evidence>
<evidence type="ECO:0000313" key="11">
    <source>
        <dbReference type="EMBL" id="KAK2111830.1"/>
    </source>
</evidence>
<comment type="subcellular location">
    <subcellularLocation>
        <location evidence="2">Cytoplasm</location>
    </subcellularLocation>
</comment>
<comment type="caution">
    <text evidence="11">The sequence shown here is derived from an EMBL/GenBank/DDBJ whole genome shotgun (WGS) entry which is preliminary data.</text>
</comment>
<dbReference type="Proteomes" id="UP001266305">
    <property type="component" value="Unassembled WGS sequence"/>
</dbReference>
<dbReference type="PANTHER" id="PTHR15417:SF2">
    <property type="entry name" value="PROTEIN PHOSPHATASE 1 REGULATORY SUBUNIT 1B"/>
    <property type="match status" value="1"/>
</dbReference>